<evidence type="ECO:0000313" key="6">
    <source>
        <dbReference type="Proteomes" id="UP001596091"/>
    </source>
</evidence>
<sequence length="130" mass="14705">MARKKSFHLTEGELPLMEVLWKKGRATVGDVVTALPADPPLAYSTVLTTLRILESKGYLRHTKEGRAFVYEPIIVQEEASRKALGYLVNRFFGGSCEQLVVNLLKEETISRAELRRIKKMIAESEQGEKK</sequence>
<keyword evidence="4" id="KW-0804">Transcription</keyword>
<comment type="caution">
    <text evidence="5">The sequence shown here is derived from an EMBL/GenBank/DDBJ whole genome shotgun (WGS) entry which is preliminary data.</text>
</comment>
<dbReference type="Gene3D" id="1.10.10.10">
    <property type="entry name" value="Winged helix-like DNA-binding domain superfamily/Winged helix DNA-binding domain"/>
    <property type="match status" value="1"/>
</dbReference>
<dbReference type="Pfam" id="PF03965">
    <property type="entry name" value="Penicillinase_R"/>
    <property type="match status" value="1"/>
</dbReference>
<dbReference type="RefSeq" id="WP_263336570.1">
    <property type="nucleotide sequence ID" value="NZ_JAGSYH010000003.1"/>
</dbReference>
<evidence type="ECO:0000256" key="1">
    <source>
        <dbReference type="ARBA" id="ARBA00011046"/>
    </source>
</evidence>
<dbReference type="InterPro" id="IPR005650">
    <property type="entry name" value="BlaI_family"/>
</dbReference>
<accession>A0ABW1EFJ7</accession>
<protein>
    <submittedName>
        <fullName evidence="5">BlaI/MecI/CopY family transcriptional regulator</fullName>
    </submittedName>
</protein>
<dbReference type="InterPro" id="IPR036388">
    <property type="entry name" value="WH-like_DNA-bd_sf"/>
</dbReference>
<evidence type="ECO:0000256" key="4">
    <source>
        <dbReference type="ARBA" id="ARBA00023163"/>
    </source>
</evidence>
<dbReference type="Gene3D" id="1.10.4040.10">
    <property type="entry name" value="Penicillinase repressor domain"/>
    <property type="match status" value="1"/>
</dbReference>
<reference evidence="6" key="1">
    <citation type="journal article" date="2019" name="Int. J. Syst. Evol. Microbiol.">
        <title>The Global Catalogue of Microorganisms (GCM) 10K type strain sequencing project: providing services to taxonomists for standard genome sequencing and annotation.</title>
        <authorList>
            <consortium name="The Broad Institute Genomics Platform"/>
            <consortium name="The Broad Institute Genome Sequencing Center for Infectious Disease"/>
            <person name="Wu L."/>
            <person name="Ma J."/>
        </authorList>
    </citation>
    <scope>NUCLEOTIDE SEQUENCE [LARGE SCALE GENOMIC DNA]</scope>
    <source>
        <strain evidence="6">JCM 4087</strain>
    </source>
</reference>
<gene>
    <name evidence="5" type="ORF">ACFPT7_10645</name>
</gene>
<dbReference type="Proteomes" id="UP001596091">
    <property type="component" value="Unassembled WGS sequence"/>
</dbReference>
<evidence type="ECO:0000256" key="2">
    <source>
        <dbReference type="ARBA" id="ARBA00023015"/>
    </source>
</evidence>
<keyword evidence="3" id="KW-0238">DNA-binding</keyword>
<evidence type="ECO:0000256" key="3">
    <source>
        <dbReference type="ARBA" id="ARBA00023125"/>
    </source>
</evidence>
<dbReference type="PIRSF" id="PIRSF019455">
    <property type="entry name" value="CopR_AtkY"/>
    <property type="match status" value="1"/>
</dbReference>
<dbReference type="InterPro" id="IPR036390">
    <property type="entry name" value="WH_DNA-bd_sf"/>
</dbReference>
<name>A0ABW1EFJ7_9BACT</name>
<comment type="similarity">
    <text evidence="1">Belongs to the BlaI transcriptional regulatory family.</text>
</comment>
<keyword evidence="6" id="KW-1185">Reference proteome</keyword>
<organism evidence="5 6">
    <name type="scientific">Acidicapsa dinghuensis</name>
    <dbReference type="NCBI Taxonomy" id="2218256"/>
    <lineage>
        <taxon>Bacteria</taxon>
        <taxon>Pseudomonadati</taxon>
        <taxon>Acidobacteriota</taxon>
        <taxon>Terriglobia</taxon>
        <taxon>Terriglobales</taxon>
        <taxon>Acidobacteriaceae</taxon>
        <taxon>Acidicapsa</taxon>
    </lineage>
</organism>
<dbReference type="SUPFAM" id="SSF46785">
    <property type="entry name" value="Winged helix' DNA-binding domain"/>
    <property type="match status" value="1"/>
</dbReference>
<dbReference type="EMBL" id="JBHSPH010000002">
    <property type="protein sequence ID" value="MFC5862749.1"/>
    <property type="molecule type" value="Genomic_DNA"/>
</dbReference>
<evidence type="ECO:0000313" key="5">
    <source>
        <dbReference type="EMBL" id="MFC5862749.1"/>
    </source>
</evidence>
<proteinExistence type="inferred from homology"/>
<keyword evidence="2" id="KW-0805">Transcription regulation</keyword>